<feature type="non-terminal residue" evidence="1">
    <location>
        <position position="53"/>
    </location>
</feature>
<dbReference type="AlphaFoldDB" id="A0A0L0FEG2"/>
<gene>
    <name evidence="1" type="ORF">SARC_12318</name>
</gene>
<proteinExistence type="predicted"/>
<organism evidence="1 2">
    <name type="scientific">Sphaeroforma arctica JP610</name>
    <dbReference type="NCBI Taxonomy" id="667725"/>
    <lineage>
        <taxon>Eukaryota</taxon>
        <taxon>Ichthyosporea</taxon>
        <taxon>Ichthyophonida</taxon>
        <taxon>Sphaeroforma</taxon>
    </lineage>
</organism>
<dbReference type="RefSeq" id="XP_014149051.1">
    <property type="nucleotide sequence ID" value="XM_014293576.1"/>
</dbReference>
<accession>A0A0L0FEG2</accession>
<protein>
    <submittedName>
        <fullName evidence="1">Uncharacterized protein</fullName>
    </submittedName>
</protein>
<dbReference type="GeneID" id="25912822"/>
<dbReference type="EMBL" id="KQ243816">
    <property type="protein sequence ID" value="KNC75149.1"/>
    <property type="molecule type" value="Genomic_DNA"/>
</dbReference>
<reference evidence="1 2" key="1">
    <citation type="submission" date="2011-02" db="EMBL/GenBank/DDBJ databases">
        <title>The Genome Sequence of Sphaeroforma arctica JP610.</title>
        <authorList>
            <consortium name="The Broad Institute Genome Sequencing Platform"/>
            <person name="Russ C."/>
            <person name="Cuomo C."/>
            <person name="Young S.K."/>
            <person name="Zeng Q."/>
            <person name="Gargeya S."/>
            <person name="Alvarado L."/>
            <person name="Berlin A."/>
            <person name="Chapman S.B."/>
            <person name="Chen Z."/>
            <person name="Freedman E."/>
            <person name="Gellesch M."/>
            <person name="Goldberg J."/>
            <person name="Griggs A."/>
            <person name="Gujja S."/>
            <person name="Heilman E."/>
            <person name="Heiman D."/>
            <person name="Howarth C."/>
            <person name="Mehta T."/>
            <person name="Neiman D."/>
            <person name="Pearson M."/>
            <person name="Roberts A."/>
            <person name="Saif S."/>
            <person name="Shea T."/>
            <person name="Shenoy N."/>
            <person name="Sisk P."/>
            <person name="Stolte C."/>
            <person name="Sykes S."/>
            <person name="White J."/>
            <person name="Yandava C."/>
            <person name="Burger G."/>
            <person name="Gray M.W."/>
            <person name="Holland P.W.H."/>
            <person name="King N."/>
            <person name="Lang F.B.F."/>
            <person name="Roger A.J."/>
            <person name="Ruiz-Trillo I."/>
            <person name="Haas B."/>
            <person name="Nusbaum C."/>
            <person name="Birren B."/>
        </authorList>
    </citation>
    <scope>NUCLEOTIDE SEQUENCE [LARGE SCALE GENOMIC DNA]</scope>
    <source>
        <strain evidence="1 2">JP610</strain>
    </source>
</reference>
<evidence type="ECO:0000313" key="1">
    <source>
        <dbReference type="EMBL" id="KNC75149.1"/>
    </source>
</evidence>
<name>A0A0L0FEG2_9EUKA</name>
<dbReference type="Proteomes" id="UP000054560">
    <property type="component" value="Unassembled WGS sequence"/>
</dbReference>
<keyword evidence="2" id="KW-1185">Reference proteome</keyword>
<evidence type="ECO:0000313" key="2">
    <source>
        <dbReference type="Proteomes" id="UP000054560"/>
    </source>
</evidence>
<feature type="non-terminal residue" evidence="1">
    <location>
        <position position="1"/>
    </location>
</feature>
<sequence length="53" mass="6027">FFRRVEEEIQDGALQMSNDPNAINRLNQLSDILETCLSYSIAKERLAVDALNT</sequence>